<evidence type="ECO:0000256" key="1">
    <source>
        <dbReference type="ARBA" id="ARBA00022737"/>
    </source>
</evidence>
<feature type="region of interest" description="Disordered" evidence="2">
    <location>
        <begin position="1189"/>
        <end position="1210"/>
    </location>
</feature>
<dbReference type="PANTHER" id="PTHR10039">
    <property type="entry name" value="AMELOGENIN"/>
    <property type="match status" value="1"/>
</dbReference>
<dbReference type="PANTHER" id="PTHR10039:SF14">
    <property type="entry name" value="NACHT DOMAIN-CONTAINING PROTEIN"/>
    <property type="match status" value="1"/>
</dbReference>
<feature type="region of interest" description="Disordered" evidence="2">
    <location>
        <begin position="928"/>
        <end position="1056"/>
    </location>
</feature>
<feature type="compositionally biased region" description="Acidic residues" evidence="2">
    <location>
        <begin position="1015"/>
        <end position="1033"/>
    </location>
</feature>
<name>A0AAD9SIT9_PHOAM</name>
<evidence type="ECO:0000259" key="3">
    <source>
        <dbReference type="Pfam" id="PF24883"/>
    </source>
</evidence>
<feature type="compositionally biased region" description="Low complexity" evidence="2">
    <location>
        <begin position="956"/>
        <end position="967"/>
    </location>
</feature>
<dbReference type="InterPro" id="IPR056884">
    <property type="entry name" value="NPHP3-like_N"/>
</dbReference>
<evidence type="ECO:0000313" key="4">
    <source>
        <dbReference type="EMBL" id="KAK2609932.1"/>
    </source>
</evidence>
<feature type="compositionally biased region" description="Acidic residues" evidence="2">
    <location>
        <begin position="987"/>
        <end position="1004"/>
    </location>
</feature>
<gene>
    <name evidence="4" type="ORF">N8I77_003401</name>
</gene>
<dbReference type="Pfam" id="PF24883">
    <property type="entry name" value="NPHP3_N"/>
    <property type="match status" value="1"/>
</dbReference>
<reference evidence="4" key="1">
    <citation type="submission" date="2023-06" db="EMBL/GenBank/DDBJ databases">
        <authorList>
            <person name="Noh H."/>
        </authorList>
    </citation>
    <scope>NUCLEOTIDE SEQUENCE</scope>
    <source>
        <strain evidence="4">DUCC20226</strain>
    </source>
</reference>
<dbReference type="Proteomes" id="UP001265746">
    <property type="component" value="Unassembled WGS sequence"/>
</dbReference>
<evidence type="ECO:0000313" key="5">
    <source>
        <dbReference type="Proteomes" id="UP001265746"/>
    </source>
</evidence>
<dbReference type="EMBL" id="JAUJFL010000002">
    <property type="protein sequence ID" value="KAK2609932.1"/>
    <property type="molecule type" value="Genomic_DNA"/>
</dbReference>
<keyword evidence="1" id="KW-0677">Repeat</keyword>
<evidence type="ECO:0000256" key="2">
    <source>
        <dbReference type="SAM" id="MobiDB-lite"/>
    </source>
</evidence>
<comment type="caution">
    <text evidence="4">The sequence shown here is derived from an EMBL/GenBank/DDBJ whole genome shotgun (WGS) entry which is preliminary data.</text>
</comment>
<proteinExistence type="predicted"/>
<protein>
    <recommendedName>
        <fullName evidence="3">Nephrocystin 3-like N-terminal domain-containing protein</fullName>
    </recommendedName>
</protein>
<feature type="compositionally biased region" description="Basic residues" evidence="2">
    <location>
        <begin position="1038"/>
        <end position="1050"/>
    </location>
</feature>
<feature type="compositionally biased region" description="Basic residues" evidence="2">
    <location>
        <begin position="928"/>
        <end position="940"/>
    </location>
</feature>
<organism evidence="4 5">
    <name type="scientific">Phomopsis amygdali</name>
    <name type="common">Fusicoccum amygdali</name>
    <dbReference type="NCBI Taxonomy" id="1214568"/>
    <lineage>
        <taxon>Eukaryota</taxon>
        <taxon>Fungi</taxon>
        <taxon>Dikarya</taxon>
        <taxon>Ascomycota</taxon>
        <taxon>Pezizomycotina</taxon>
        <taxon>Sordariomycetes</taxon>
        <taxon>Sordariomycetidae</taxon>
        <taxon>Diaporthales</taxon>
        <taxon>Diaporthaceae</taxon>
        <taxon>Diaporthe</taxon>
    </lineage>
</organism>
<feature type="domain" description="Nephrocystin 3-like N-terminal" evidence="3">
    <location>
        <begin position="210"/>
        <end position="337"/>
    </location>
</feature>
<accession>A0AAD9SIT9</accession>
<feature type="compositionally biased region" description="Polar residues" evidence="2">
    <location>
        <begin position="1195"/>
        <end position="1210"/>
    </location>
</feature>
<keyword evidence="5" id="KW-1185">Reference proteome</keyword>
<sequence>MTKSRHSQSSREMDPFSLTVGTLGLIGAVKSCLKLAAKFVGPSKFGSAELAATTTTLYEALGILTSFKTYVELHDDDEGHLQTLIHIQPVMERCREALQSIKSFMQGTSTFDKMLKGVRFDKKFKSSLAAVDESSKLFKLAVMADQQSLILGVSKYLQAVGQDVEAIKIGQQETRNDSSYALIKAWLGAQVDNNMNSQRHQDHGHSRYPGSCEWLLSNTEFVAWIEDAPSSDKMAGIWLKGSPGAGKSHVCSKAIDRVAKSQDLCLYYFYRFDYQLSTLDKHGKMADESRLRMSSLLIDQLLRQLLRDDPSIANRIWKFIEVEEKNTKTLARVVQMMLDKSPGEVAATAQTMSLTTPTPQDILAVGRSRRDPGSLHRTGCFEHLRECAVINLDDQAESDVRDHLAREVPKIMDLGSDFTALEVCGKPLVPWVLTTLQTRAKGNFLYAKLAIDQISGTISPEDMISFLTSEIPIALSDMYQRIFSRYQRPQLKYVSLLFSLVAFARSPLHLSELQDAMTLALSDPSKEPDPSRRPSRLQLLCPPLIETQDDPNQPDNPLCRLRHSTVHSFLHSNPHILCVKQDACAGMETCEHLISPKVLGLLCLRYLSQPKFSTLLPLEEGLLSKIDPLLLYCAKFWTKHLEGVKATTDQRETVASFVNSSNFQTVIQVQSLSVTGQFEQIPFGVESEDDVQIMKREGYHHFQRQSFPSWLFQDNQVEIEHYAPYRAQYRHFVNEWGYLLERAMSPSDPDCFPGEVERCLSGMIGPSTFLAQMKEKYPSFMLSQEPFDCLQPKSRVLEERLSATSDRFTVVSAVPRQLRGRPVPRAPDFDSFPLRIHIETWHLRDTALPRLLSTTGAGAADLIGASGRADKFTVTPKQGYFWLDDPRTPTQEKTSPMLLYEGQRHHDLEDISVDFRTRDSIFVSARRSKYKSKTHRHKPCSMHTGHSIKAVDSIADGSSSDSDSSSSGDEHINSAEETCSEGSTDFDAAEDSSEDESSCSEDESTSSRGDASSDTADEDSNDSDDSGSSCDEDGYPKIKPKATRQRRKRTMTSENVDSNLAFAKEGLPMRTRAEPIPRLSERTDMIKVSISVYDLRSGHPVRLFHFQQDLPVMLYSSPPAIHPSKPLVAWPLGGGDVLFADYMANTYFIRGAVPSTQDSRHITMQSHFSTCGRYLHIASIEARIVEKDRHRSNRHGQNTGSNSLASKPGQSATVWATDPELRSQELVLTAFITTHRLSSSKTTRSPPRLIHKAIVGLGRYAALSLDNLPITFNWAPKQVYLSLSGHRLNVIRISLFRSRRSAHELADPVAFAPRLPVMLPLSATGRQVHYLPPPSTEIDKSSGADTRGIVLLGSYGGYGNRVQLKPSVEVPHRDHCGVDAGHTMPYPCPPVGFYVDEERDFGGWVAYEAEVTGAPAQGEKFRDGRLVMRKMESFNAQDDIDLEGICLICNSPIFINTGPAPY</sequence>